<name>A0A2V4C3Q7_9FLAO</name>
<feature type="chain" id="PRO_5015995793" description="VCBS repeat-containing protein" evidence="1">
    <location>
        <begin position="20"/>
        <end position="196"/>
    </location>
</feature>
<dbReference type="OrthoDB" id="670341at2"/>
<dbReference type="SUPFAM" id="SSF69318">
    <property type="entry name" value="Integrin alpha N-terminal domain"/>
    <property type="match status" value="1"/>
</dbReference>
<dbReference type="EMBL" id="QJHL01000001">
    <property type="protein sequence ID" value="PXY45939.1"/>
    <property type="molecule type" value="Genomic_DNA"/>
</dbReference>
<organism evidence="2 3">
    <name type="scientific">Flavobacterium hydrophilum</name>
    <dbReference type="NCBI Taxonomy" id="2211445"/>
    <lineage>
        <taxon>Bacteria</taxon>
        <taxon>Pseudomonadati</taxon>
        <taxon>Bacteroidota</taxon>
        <taxon>Flavobacteriia</taxon>
        <taxon>Flavobacteriales</taxon>
        <taxon>Flavobacteriaceae</taxon>
        <taxon>Flavobacterium</taxon>
    </lineage>
</organism>
<accession>A0A2V4C3Q7</accession>
<protein>
    <recommendedName>
        <fullName evidence="4">VCBS repeat-containing protein</fullName>
    </recommendedName>
</protein>
<dbReference type="RefSeq" id="WP_110344958.1">
    <property type="nucleotide sequence ID" value="NZ_QJHL01000001.1"/>
</dbReference>
<dbReference type="InterPro" id="IPR058087">
    <property type="entry name" value="XAC2610_dom"/>
</dbReference>
<evidence type="ECO:0000313" key="3">
    <source>
        <dbReference type="Proteomes" id="UP000247681"/>
    </source>
</evidence>
<evidence type="ECO:0000256" key="1">
    <source>
        <dbReference type="SAM" id="SignalP"/>
    </source>
</evidence>
<dbReference type="Proteomes" id="UP000247681">
    <property type="component" value="Unassembled WGS sequence"/>
</dbReference>
<proteinExistence type="predicted"/>
<evidence type="ECO:0000313" key="2">
    <source>
        <dbReference type="EMBL" id="PXY45939.1"/>
    </source>
</evidence>
<evidence type="ECO:0008006" key="4">
    <source>
        <dbReference type="Google" id="ProtNLM"/>
    </source>
</evidence>
<feature type="signal peptide" evidence="1">
    <location>
        <begin position="1"/>
        <end position="19"/>
    </location>
</feature>
<dbReference type="InterPro" id="IPR028994">
    <property type="entry name" value="Integrin_alpha_N"/>
</dbReference>
<comment type="caution">
    <text evidence="2">The sequence shown here is derived from an EMBL/GenBank/DDBJ whole genome shotgun (WGS) entry which is preliminary data.</text>
</comment>
<keyword evidence="3" id="KW-1185">Reference proteome</keyword>
<keyword evidence="1" id="KW-0732">Signal</keyword>
<gene>
    <name evidence="2" type="ORF">DMB68_01740</name>
</gene>
<dbReference type="NCBIfam" id="NF047539">
    <property type="entry name" value="XAC2610_fam"/>
    <property type="match status" value="1"/>
</dbReference>
<dbReference type="AlphaFoldDB" id="A0A2V4C3Q7"/>
<reference evidence="2 3" key="1">
    <citation type="submission" date="2018-05" db="EMBL/GenBank/DDBJ databases">
        <title>Flavobacterium sp. strain IMCC34758, incomplete genome.</title>
        <authorList>
            <person name="Joung Y."/>
        </authorList>
    </citation>
    <scope>NUCLEOTIDE SEQUENCE [LARGE SCALE GENOMIC DNA]</scope>
    <source>
        <strain evidence="2 3">IMCC34758</strain>
    </source>
</reference>
<sequence length="196" mass="22912">MKLTFALIICNVFFINAFAQNTKTIKCDSIYKNKGITIKLKNFDTETDGYNDEKNSILIISQKVKNKSSILIKDSIFSLVQKVEFKDFNNDGIKDVLVQNISDVRSNWTYNLYLYNSKTNNFKRIIGFDEIKNPRYNAKYNIIESYIVSGEDWVLFYGLKKNRVFNYGIQVKDDHSKNFDKDYKKAIKKILSLKST</sequence>